<keyword evidence="1" id="KW-0539">Nucleus</keyword>
<feature type="region of interest" description="Disordered" evidence="2">
    <location>
        <begin position="471"/>
        <end position="494"/>
    </location>
</feature>
<dbReference type="GO" id="GO:0003677">
    <property type="term" value="F:DNA binding"/>
    <property type="evidence" value="ECO:0007669"/>
    <property type="project" value="InterPro"/>
</dbReference>
<protein>
    <recommendedName>
        <fullName evidence="3">Xylanolytic transcriptional activator regulatory domain-containing protein</fullName>
    </recommendedName>
</protein>
<sequence>MAEDITILQQYLTSTTIERRVPSKLYSTISTAPGGSPVVYLTVPKRRRGLRNALDPGRAQREIIEQVLGPFAADVRSAYFEHLHPCFPVLDRETFLAMWQTDCDRISPTLVCDLYASALQIWVRSATLCNQPRPDPHFIWNQAVAALQDDFMAPTISTVHAAVLDLLGRPVIGVTGNIVNAGRIVTLAQSLGLHRDPSSWKATEHEKSVRINLWWGVLIHDYWSSIGHGIPPTINPDFHDVPVPKLVSQTINGTEVPFSLQVNDTFMYLCTLSKILGDMLPLVYSLREASEDIMRRLRKIECALDDWEVALPKHLQRVQAIPVITNGMSNLQFAYLSLRVLLCRLYYKAALGSSKKSPEVRQYYLAMLRTAASEVADYIISLTEARLQEFWMPYTSYLLVTSATILLRCTIESNDLITKKGCVAKLVEFRNRLRIARDISQWDLADFCLERCDEPIQKMSDAMGMSPHNMHAPSAVSQAVEPDAGSTQPSTADPFSIDDLVLPIDSLDYPWETLWDGIEGPWSIQI</sequence>
<dbReference type="AlphaFoldDB" id="A0A9P4TFY3"/>
<dbReference type="GO" id="GO:0006351">
    <property type="term" value="P:DNA-templated transcription"/>
    <property type="evidence" value="ECO:0007669"/>
    <property type="project" value="InterPro"/>
</dbReference>
<accession>A0A9P4TFY3</accession>
<comment type="caution">
    <text evidence="4">The sequence shown here is derived from an EMBL/GenBank/DDBJ whole genome shotgun (WGS) entry which is preliminary data.</text>
</comment>
<dbReference type="EMBL" id="SWKU01000009">
    <property type="protein sequence ID" value="KAF3003680.1"/>
    <property type="molecule type" value="Genomic_DNA"/>
</dbReference>
<dbReference type="PANTHER" id="PTHR31668:SF10">
    <property type="entry name" value="ZN(II)2CYS6 TRANSCRIPTION FACTOR (EUROFUNG)"/>
    <property type="match status" value="1"/>
</dbReference>
<dbReference type="InterPro" id="IPR050797">
    <property type="entry name" value="Carb_Metab_Trans_Reg"/>
</dbReference>
<gene>
    <name evidence="4" type="ORF">E8E13_008625</name>
</gene>
<dbReference type="CDD" id="cd12148">
    <property type="entry name" value="fungal_TF_MHR"/>
    <property type="match status" value="1"/>
</dbReference>
<dbReference type="OrthoDB" id="3034343at2759"/>
<feature type="domain" description="Xylanolytic transcriptional activator regulatory" evidence="3">
    <location>
        <begin position="177"/>
        <end position="250"/>
    </location>
</feature>
<dbReference type="GO" id="GO:0005634">
    <property type="term" value="C:nucleus"/>
    <property type="evidence" value="ECO:0007669"/>
    <property type="project" value="TreeGrafter"/>
</dbReference>
<dbReference type="GO" id="GO:0001080">
    <property type="term" value="P:nitrogen catabolite activation of transcription from RNA polymerase II promoter"/>
    <property type="evidence" value="ECO:0007669"/>
    <property type="project" value="TreeGrafter"/>
</dbReference>
<dbReference type="SMART" id="SM00906">
    <property type="entry name" value="Fungal_trans"/>
    <property type="match status" value="1"/>
</dbReference>
<reference evidence="4" key="1">
    <citation type="submission" date="2019-04" db="EMBL/GenBank/DDBJ databases">
        <title>Sequencing of skin fungus with MAO and IRED activity.</title>
        <authorList>
            <person name="Marsaioli A.J."/>
            <person name="Bonatto J.M.C."/>
            <person name="Reis Junior O."/>
        </authorList>
    </citation>
    <scope>NUCLEOTIDE SEQUENCE</scope>
    <source>
        <strain evidence="4">30M1</strain>
    </source>
</reference>
<evidence type="ECO:0000313" key="4">
    <source>
        <dbReference type="EMBL" id="KAF3003680.1"/>
    </source>
</evidence>
<dbReference type="GO" id="GO:0008270">
    <property type="term" value="F:zinc ion binding"/>
    <property type="evidence" value="ECO:0007669"/>
    <property type="project" value="InterPro"/>
</dbReference>
<proteinExistence type="predicted"/>
<evidence type="ECO:0000259" key="3">
    <source>
        <dbReference type="SMART" id="SM00906"/>
    </source>
</evidence>
<organism evidence="4 5">
    <name type="scientific">Curvularia kusanoi</name>
    <name type="common">Cochliobolus kusanoi</name>
    <dbReference type="NCBI Taxonomy" id="90978"/>
    <lineage>
        <taxon>Eukaryota</taxon>
        <taxon>Fungi</taxon>
        <taxon>Dikarya</taxon>
        <taxon>Ascomycota</taxon>
        <taxon>Pezizomycotina</taxon>
        <taxon>Dothideomycetes</taxon>
        <taxon>Pleosporomycetidae</taxon>
        <taxon>Pleosporales</taxon>
        <taxon>Pleosporineae</taxon>
        <taxon>Pleosporaceae</taxon>
        <taxon>Curvularia</taxon>
    </lineage>
</organism>
<dbReference type="PANTHER" id="PTHR31668">
    <property type="entry name" value="GLUCOSE TRANSPORT TRANSCRIPTION REGULATOR RGT1-RELATED-RELATED"/>
    <property type="match status" value="1"/>
</dbReference>
<evidence type="ECO:0000313" key="5">
    <source>
        <dbReference type="Proteomes" id="UP000801428"/>
    </source>
</evidence>
<dbReference type="InterPro" id="IPR007219">
    <property type="entry name" value="XnlR_reg_dom"/>
</dbReference>
<name>A0A9P4TFY3_CURKU</name>
<dbReference type="Proteomes" id="UP000801428">
    <property type="component" value="Unassembled WGS sequence"/>
</dbReference>
<keyword evidence="5" id="KW-1185">Reference proteome</keyword>
<dbReference type="Pfam" id="PF04082">
    <property type="entry name" value="Fungal_trans"/>
    <property type="match status" value="1"/>
</dbReference>
<evidence type="ECO:0000256" key="2">
    <source>
        <dbReference type="SAM" id="MobiDB-lite"/>
    </source>
</evidence>
<evidence type="ECO:0000256" key="1">
    <source>
        <dbReference type="ARBA" id="ARBA00023242"/>
    </source>
</evidence>